<feature type="compositionally biased region" description="Acidic residues" evidence="1">
    <location>
        <begin position="173"/>
        <end position="190"/>
    </location>
</feature>
<comment type="caution">
    <text evidence="2">The sequence shown here is derived from an EMBL/GenBank/DDBJ whole genome shotgun (WGS) entry which is preliminary data.</text>
</comment>
<sequence>MAFRGRGRGRGGGGGGFGSRGISVADIVGSTMDELGMSHTQLVNLSGEGNTLFPPVKLPAPVKLSDSDMYLVHKMRVVSDRMNHLYPAAKTADSDLEIVHVTIPEVSLDDPHMCYVPKEINENIRHDGGRSVGGGAVTPILRPRAFEHTLKSLEQREQKSKGGVDDAVVAAADDLDMDDDDMEDDEDVDYGVDHYASENDEDNYDEEAF</sequence>
<evidence type="ECO:0008006" key="4">
    <source>
        <dbReference type="Google" id="ProtNLM"/>
    </source>
</evidence>
<name>A0A6A4Z5S9_APHAT</name>
<proteinExistence type="predicted"/>
<dbReference type="Proteomes" id="UP000469452">
    <property type="component" value="Unassembled WGS sequence"/>
</dbReference>
<organism evidence="2 3">
    <name type="scientific">Aphanomyces astaci</name>
    <name type="common">Crayfish plague agent</name>
    <dbReference type="NCBI Taxonomy" id="112090"/>
    <lineage>
        <taxon>Eukaryota</taxon>
        <taxon>Sar</taxon>
        <taxon>Stramenopiles</taxon>
        <taxon>Oomycota</taxon>
        <taxon>Saprolegniomycetes</taxon>
        <taxon>Saprolegniales</taxon>
        <taxon>Verrucalvaceae</taxon>
        <taxon>Aphanomyces</taxon>
    </lineage>
</organism>
<accession>A0A6A4Z5S9</accession>
<evidence type="ECO:0000256" key="1">
    <source>
        <dbReference type="SAM" id="MobiDB-lite"/>
    </source>
</evidence>
<feature type="compositionally biased region" description="Acidic residues" evidence="1">
    <location>
        <begin position="198"/>
        <end position="209"/>
    </location>
</feature>
<gene>
    <name evidence="2" type="ORF">AaE_014650</name>
</gene>
<dbReference type="EMBL" id="VJMI01020208">
    <property type="protein sequence ID" value="KAF0705122.1"/>
    <property type="molecule type" value="Genomic_DNA"/>
</dbReference>
<feature type="compositionally biased region" description="Basic and acidic residues" evidence="1">
    <location>
        <begin position="155"/>
        <end position="164"/>
    </location>
</feature>
<feature type="region of interest" description="Disordered" evidence="1">
    <location>
        <begin position="155"/>
        <end position="209"/>
    </location>
</feature>
<reference evidence="2 3" key="1">
    <citation type="submission" date="2019-06" db="EMBL/GenBank/DDBJ databases">
        <title>Genomics analysis of Aphanomyces spp. identifies a new class of oomycete effector associated with host adaptation.</title>
        <authorList>
            <person name="Gaulin E."/>
        </authorList>
    </citation>
    <scope>NUCLEOTIDE SEQUENCE [LARGE SCALE GENOMIC DNA]</scope>
    <source>
        <strain evidence="2 3">E</strain>
    </source>
</reference>
<dbReference type="AlphaFoldDB" id="A0A6A4Z5S9"/>
<dbReference type="VEuPathDB" id="FungiDB:H257_14086"/>
<evidence type="ECO:0000313" key="3">
    <source>
        <dbReference type="Proteomes" id="UP000469452"/>
    </source>
</evidence>
<evidence type="ECO:0000313" key="2">
    <source>
        <dbReference type="EMBL" id="KAF0705122.1"/>
    </source>
</evidence>
<protein>
    <recommendedName>
        <fullName evidence="4">DNA-directed RNA polymerase III subunit</fullName>
    </recommendedName>
</protein>